<name>B2WIL5_PYRTR</name>
<dbReference type="HOGENOM" id="CLU_2672294_0_0_1"/>
<dbReference type="Proteomes" id="UP000001471">
    <property type="component" value="Unassembled WGS sequence"/>
</dbReference>
<dbReference type="InParanoid" id="B2WIL5"/>
<evidence type="ECO:0000313" key="2">
    <source>
        <dbReference type="EMBL" id="EDU42875.1"/>
    </source>
</evidence>
<dbReference type="AlphaFoldDB" id="B2WIL5"/>
<evidence type="ECO:0000313" key="3">
    <source>
        <dbReference type="Proteomes" id="UP000001471"/>
    </source>
</evidence>
<gene>
    <name evidence="2" type="ORF">PTRG_09824</name>
</gene>
<reference evidence="3" key="1">
    <citation type="journal article" date="2013" name="G3 (Bethesda)">
        <title>Comparative genomics of a plant-pathogenic fungus, Pyrenophora tritici-repentis, reveals transduplication and the impact of repeat elements on pathogenicity and population divergence.</title>
        <authorList>
            <person name="Manning V.A."/>
            <person name="Pandelova I."/>
            <person name="Dhillon B."/>
            <person name="Wilhelm L.J."/>
            <person name="Goodwin S.B."/>
            <person name="Berlin A.M."/>
            <person name="Figueroa M."/>
            <person name="Freitag M."/>
            <person name="Hane J.K."/>
            <person name="Henrissat B."/>
            <person name="Holman W.H."/>
            <person name="Kodira C.D."/>
            <person name="Martin J."/>
            <person name="Oliver R.P."/>
            <person name="Robbertse B."/>
            <person name="Schackwitz W."/>
            <person name="Schwartz D.C."/>
            <person name="Spatafora J.W."/>
            <person name="Turgeon B.G."/>
            <person name="Yandava C."/>
            <person name="Young S."/>
            <person name="Zhou S."/>
            <person name="Zeng Q."/>
            <person name="Grigoriev I.V."/>
            <person name="Ma L.-J."/>
            <person name="Ciuffetti L.M."/>
        </authorList>
    </citation>
    <scope>NUCLEOTIDE SEQUENCE [LARGE SCALE GENOMIC DNA]</scope>
    <source>
        <strain evidence="3">Pt-1C-BFP</strain>
    </source>
</reference>
<proteinExistence type="predicted"/>
<protein>
    <submittedName>
        <fullName evidence="2">Uncharacterized protein</fullName>
    </submittedName>
</protein>
<accession>B2WIL5</accession>
<evidence type="ECO:0000256" key="1">
    <source>
        <dbReference type="SAM" id="MobiDB-lite"/>
    </source>
</evidence>
<sequence>MESVEREPSQRKLCNQGVMLQQQLPAFPEESRQNSGTLEAPTKKAKTPKWVPRISNTKRTRRQEQERRDHSESRF</sequence>
<feature type="compositionally biased region" description="Basic and acidic residues" evidence="1">
    <location>
        <begin position="62"/>
        <end position="75"/>
    </location>
</feature>
<dbReference type="EMBL" id="DS231626">
    <property type="protein sequence ID" value="EDU42875.1"/>
    <property type="molecule type" value="Genomic_DNA"/>
</dbReference>
<organism evidence="2 3">
    <name type="scientific">Pyrenophora tritici-repentis (strain Pt-1C-BFP)</name>
    <name type="common">Wheat tan spot fungus</name>
    <name type="synonym">Drechslera tritici-repentis</name>
    <dbReference type="NCBI Taxonomy" id="426418"/>
    <lineage>
        <taxon>Eukaryota</taxon>
        <taxon>Fungi</taxon>
        <taxon>Dikarya</taxon>
        <taxon>Ascomycota</taxon>
        <taxon>Pezizomycotina</taxon>
        <taxon>Dothideomycetes</taxon>
        <taxon>Pleosporomycetidae</taxon>
        <taxon>Pleosporales</taxon>
        <taxon>Pleosporineae</taxon>
        <taxon>Pleosporaceae</taxon>
        <taxon>Pyrenophora</taxon>
    </lineage>
</organism>
<feature type="region of interest" description="Disordered" evidence="1">
    <location>
        <begin position="24"/>
        <end position="75"/>
    </location>
</feature>